<keyword evidence="3" id="KW-1185">Reference proteome</keyword>
<evidence type="ECO:0000313" key="2">
    <source>
        <dbReference type="EMBL" id="TYH12360.1"/>
    </source>
</evidence>
<dbReference type="AlphaFoldDB" id="A0A5D2G3R5"/>
<dbReference type="GO" id="GO:0016020">
    <property type="term" value="C:membrane"/>
    <property type="evidence" value="ECO:0007669"/>
    <property type="project" value="UniProtKB-SubCell"/>
</dbReference>
<dbReference type="EMBL" id="CM017693">
    <property type="protein sequence ID" value="TYH12360.1"/>
    <property type="molecule type" value="Genomic_DNA"/>
</dbReference>
<sequence>DPFWINKIHALLLTTDYHDLEQTLDTLNIKSLATEKELSLLTLTEDEQGNIDSEDRVKILKFLFNIVITNPNNQTIRKKSIGIKEISRPRVLISQVELKYFG</sequence>
<dbReference type="Proteomes" id="UP000323506">
    <property type="component" value="Chromosome A06"/>
</dbReference>
<reference evidence="2 3" key="1">
    <citation type="submission" date="2019-06" db="EMBL/GenBank/DDBJ databases">
        <title>WGS assembly of Gossypium darwinii.</title>
        <authorList>
            <person name="Chen Z.J."/>
            <person name="Sreedasyam A."/>
            <person name="Ando A."/>
            <person name="Song Q."/>
            <person name="De L."/>
            <person name="Hulse-Kemp A."/>
            <person name="Ding M."/>
            <person name="Ye W."/>
            <person name="Kirkbride R."/>
            <person name="Jenkins J."/>
            <person name="Plott C."/>
            <person name="Lovell J."/>
            <person name="Lin Y.-M."/>
            <person name="Vaughn R."/>
            <person name="Liu B."/>
            <person name="Li W."/>
            <person name="Simpson S."/>
            <person name="Scheffler B."/>
            <person name="Saski C."/>
            <person name="Grover C."/>
            <person name="Hu G."/>
            <person name="Conover J."/>
            <person name="Carlson J."/>
            <person name="Shu S."/>
            <person name="Boston L."/>
            <person name="Williams M."/>
            <person name="Peterson D."/>
            <person name="Mcgee K."/>
            <person name="Jones D."/>
            <person name="Wendel J."/>
            <person name="Stelly D."/>
            <person name="Grimwood J."/>
            <person name="Schmutz J."/>
        </authorList>
    </citation>
    <scope>NUCLEOTIDE SEQUENCE [LARGE SCALE GENOMIC DNA]</scope>
    <source>
        <strain evidence="2">1808015.09</strain>
    </source>
</reference>
<protein>
    <submittedName>
        <fullName evidence="2">Uncharacterized protein</fullName>
    </submittedName>
</protein>
<evidence type="ECO:0000256" key="1">
    <source>
        <dbReference type="ARBA" id="ARBA00004141"/>
    </source>
</evidence>
<gene>
    <name evidence="2" type="ORF">ES288_A06G061600v1</name>
</gene>
<accession>A0A5D2G3R5</accession>
<evidence type="ECO:0000313" key="3">
    <source>
        <dbReference type="Proteomes" id="UP000323506"/>
    </source>
</evidence>
<feature type="non-terminal residue" evidence="2">
    <location>
        <position position="1"/>
    </location>
</feature>
<dbReference type="Pfam" id="PF05758">
    <property type="entry name" value="Ycf1"/>
    <property type="match status" value="1"/>
</dbReference>
<organism evidence="2 3">
    <name type="scientific">Gossypium darwinii</name>
    <name type="common">Darwin's cotton</name>
    <name type="synonym">Gossypium barbadense var. darwinii</name>
    <dbReference type="NCBI Taxonomy" id="34276"/>
    <lineage>
        <taxon>Eukaryota</taxon>
        <taxon>Viridiplantae</taxon>
        <taxon>Streptophyta</taxon>
        <taxon>Embryophyta</taxon>
        <taxon>Tracheophyta</taxon>
        <taxon>Spermatophyta</taxon>
        <taxon>Magnoliopsida</taxon>
        <taxon>eudicotyledons</taxon>
        <taxon>Gunneridae</taxon>
        <taxon>Pentapetalae</taxon>
        <taxon>rosids</taxon>
        <taxon>malvids</taxon>
        <taxon>Malvales</taxon>
        <taxon>Malvaceae</taxon>
        <taxon>Malvoideae</taxon>
        <taxon>Gossypium</taxon>
    </lineage>
</organism>
<proteinExistence type="predicted"/>
<dbReference type="InterPro" id="IPR008896">
    <property type="entry name" value="TIC214"/>
</dbReference>
<name>A0A5D2G3R5_GOSDA</name>
<comment type="subcellular location">
    <subcellularLocation>
        <location evidence="1">Membrane</location>
        <topology evidence="1">Multi-pass membrane protein</topology>
    </subcellularLocation>
</comment>